<accession>A0A0L0GS23</accession>
<dbReference type="PATRIC" id="fig|379893.3.peg.5227"/>
<dbReference type="GO" id="GO:0046872">
    <property type="term" value="F:metal ion binding"/>
    <property type="evidence" value="ECO:0007669"/>
    <property type="project" value="UniProtKB-KW"/>
</dbReference>
<keyword evidence="9" id="KW-1185">Reference proteome</keyword>
<protein>
    <submittedName>
        <fullName evidence="8">Dehydratase</fullName>
    </submittedName>
</protein>
<evidence type="ECO:0000256" key="3">
    <source>
        <dbReference type="ARBA" id="ARBA00023004"/>
    </source>
</evidence>
<dbReference type="Pfam" id="PF24877">
    <property type="entry name" value="ILV_EDD_C"/>
    <property type="match status" value="1"/>
</dbReference>
<comment type="similarity">
    <text evidence="1">Belongs to the IlvD/Edd family.</text>
</comment>
<evidence type="ECO:0000313" key="9">
    <source>
        <dbReference type="Proteomes" id="UP000037393"/>
    </source>
</evidence>
<feature type="domain" description="Dihydroxy-acid/6-phosphogluconate dehydratase C-terminal" evidence="7">
    <location>
        <begin position="364"/>
        <end position="558"/>
    </location>
</feature>
<dbReference type="InterPro" id="IPR037237">
    <property type="entry name" value="IlvD/EDD_N"/>
</dbReference>
<proteinExistence type="inferred from homology"/>
<dbReference type="EMBL" id="JNGI01000184">
    <property type="protein sequence ID" value="KNC88263.1"/>
    <property type="molecule type" value="Genomic_DNA"/>
</dbReference>
<name>A0A0L0GS23_9ENTR</name>
<dbReference type="InterPro" id="IPR000581">
    <property type="entry name" value="ILV_EDD_N"/>
</dbReference>
<comment type="caution">
    <text evidence="8">The sequence shown here is derived from an EMBL/GenBank/DDBJ whole genome shotgun (WGS) entry which is preliminary data.</text>
</comment>
<dbReference type="AlphaFoldDB" id="A0A0L0GS23"/>
<feature type="domain" description="Dihydroxy-acid/6-phosphogluconate dehydratase N-terminal" evidence="6">
    <location>
        <begin position="33"/>
        <end position="354"/>
    </location>
</feature>
<reference evidence="8 9" key="1">
    <citation type="journal article" date="2015" name="Appl. Environ. Microbiol.">
        <title>The Enterobacterium Trabulsiella odontotermitis Presents Novel Adaptations Related to Its Association with Fungus-Growing Termites.</title>
        <authorList>
            <person name="Sapountzis P."/>
            <person name="Gruntjes T."/>
            <person name="Otani S."/>
            <person name="Estevez J."/>
            <person name="da Costa R.R."/>
            <person name="Plunkett G.3rd."/>
            <person name="Perna N.T."/>
            <person name="Poulsen M."/>
        </authorList>
    </citation>
    <scope>NUCLEOTIDE SEQUENCE [LARGE SCALE GENOMIC DNA]</scope>
    <source>
        <strain evidence="8 9">12</strain>
    </source>
</reference>
<dbReference type="Pfam" id="PF00920">
    <property type="entry name" value="ILVD_EDD_N"/>
    <property type="match status" value="1"/>
</dbReference>
<evidence type="ECO:0000256" key="1">
    <source>
        <dbReference type="ARBA" id="ARBA00006486"/>
    </source>
</evidence>
<dbReference type="InterPro" id="IPR042096">
    <property type="entry name" value="Dihydro-acid_dehy_C"/>
</dbReference>
<evidence type="ECO:0000259" key="6">
    <source>
        <dbReference type="Pfam" id="PF00920"/>
    </source>
</evidence>
<keyword evidence="5" id="KW-0456">Lyase</keyword>
<dbReference type="GO" id="GO:0005829">
    <property type="term" value="C:cytosol"/>
    <property type="evidence" value="ECO:0007669"/>
    <property type="project" value="TreeGrafter"/>
</dbReference>
<dbReference type="Proteomes" id="UP000037393">
    <property type="component" value="Unassembled WGS sequence"/>
</dbReference>
<keyword evidence="4" id="KW-0411">Iron-sulfur</keyword>
<keyword evidence="2" id="KW-0479">Metal-binding</keyword>
<dbReference type="SUPFAM" id="SSF143975">
    <property type="entry name" value="IlvD/EDD N-terminal domain-like"/>
    <property type="match status" value="1"/>
</dbReference>
<gene>
    <name evidence="8" type="ORF">GM31_11100</name>
</gene>
<dbReference type="InterPro" id="IPR056740">
    <property type="entry name" value="ILV_EDD_C"/>
</dbReference>
<evidence type="ECO:0000256" key="4">
    <source>
        <dbReference type="ARBA" id="ARBA00023014"/>
    </source>
</evidence>
<evidence type="ECO:0000313" key="8">
    <source>
        <dbReference type="EMBL" id="KNC88263.1"/>
    </source>
</evidence>
<sequence>MMYRSNFKPGSTRWAVRRAQWRSMGIREEDMHKPKIAIINTSNKLSCCYVHLDELCRIVEQAIRDAGGLPFEVRTVAPSDFVTSAGKKARYLMPTRDLMVNEVECMMEGAVLDGMICLSSCDKTTPAHLMSAARLNVPSLLLTCGYQVGGKCSNEKFDDQFFDIDDVYEQVGALATGAISEKDLTDMTDVAIQSPGVCAGLGTANSMHIVAEALGMTLPGNSPIWANGRKVKEYAQAAGKRIVELTQQQVLPREILTEKAIQNAVMTVLAVGGSVNTVRHLSAIATEAELPIDVVSLYEKYGKNIKLLTSVRPNGPFRTEDLEAAGGTTAVMNQLRDFLNLDALTVTQQTVGENIKDAVVKNHEVIRSLNNPVSQRPGVAILRGNLAPDGAIVKLSAVPGELEQFTGPANIYEGEDEAIEALGEGKIQKGDVIVLRNMGPAGGPGTVFACSFVAALNGAGIAEYVAVITDGELSGLNRGIIVGQLMPEAAAGGPLAVIEQGETVHINFVDLSINMDVPQEVIDTRLAQWQPKPLPLGGGSGTYLSQYAQLVQPIAQGAVLGKRRIHAKNVD</sequence>
<keyword evidence="3" id="KW-0408">Iron</keyword>
<dbReference type="PANTHER" id="PTHR43661">
    <property type="entry name" value="D-XYLONATE DEHYDRATASE"/>
    <property type="match status" value="1"/>
</dbReference>
<dbReference type="PANTHER" id="PTHR43661:SF3">
    <property type="entry name" value="D-XYLONATE DEHYDRATASE YAGF-RELATED"/>
    <property type="match status" value="1"/>
</dbReference>
<evidence type="ECO:0000256" key="5">
    <source>
        <dbReference type="ARBA" id="ARBA00023239"/>
    </source>
</evidence>
<dbReference type="GO" id="GO:0016836">
    <property type="term" value="F:hydro-lyase activity"/>
    <property type="evidence" value="ECO:0007669"/>
    <property type="project" value="UniProtKB-ARBA"/>
</dbReference>
<evidence type="ECO:0000259" key="7">
    <source>
        <dbReference type="Pfam" id="PF24877"/>
    </source>
</evidence>
<dbReference type="SUPFAM" id="SSF52016">
    <property type="entry name" value="LeuD/IlvD-like"/>
    <property type="match status" value="1"/>
</dbReference>
<organism evidence="8 9">
    <name type="scientific">Trabulsiella odontotermitis</name>
    <dbReference type="NCBI Taxonomy" id="379893"/>
    <lineage>
        <taxon>Bacteria</taxon>
        <taxon>Pseudomonadati</taxon>
        <taxon>Pseudomonadota</taxon>
        <taxon>Gammaproteobacteria</taxon>
        <taxon>Enterobacterales</taxon>
        <taxon>Enterobacteriaceae</taxon>
        <taxon>Trabulsiella</taxon>
    </lineage>
</organism>
<dbReference type="Gene3D" id="3.50.30.80">
    <property type="entry name" value="IlvD/EDD C-terminal domain-like"/>
    <property type="match status" value="1"/>
</dbReference>
<evidence type="ECO:0000256" key="2">
    <source>
        <dbReference type="ARBA" id="ARBA00022723"/>
    </source>
</evidence>
<dbReference type="GO" id="GO:0051536">
    <property type="term" value="F:iron-sulfur cluster binding"/>
    <property type="evidence" value="ECO:0007669"/>
    <property type="project" value="UniProtKB-KW"/>
</dbReference>
<dbReference type="FunFam" id="3.50.30.80:FF:000001">
    <property type="entry name" value="Dihydroxy-acid dehydratase"/>
    <property type="match status" value="1"/>
</dbReference>